<keyword evidence="3" id="KW-1185">Reference proteome</keyword>
<dbReference type="InterPro" id="IPR012349">
    <property type="entry name" value="Split_barrel_FMN-bd"/>
</dbReference>
<dbReference type="PANTHER" id="PTHR34818:SF1">
    <property type="entry name" value="PROTEIN BLI-3"/>
    <property type="match status" value="1"/>
</dbReference>
<proteinExistence type="predicted"/>
<feature type="domain" description="General stress protein FMN-binding split barrel" evidence="1">
    <location>
        <begin position="6"/>
        <end position="131"/>
    </location>
</feature>
<reference evidence="3" key="1">
    <citation type="submission" date="2017-02" db="EMBL/GenBank/DDBJ databases">
        <authorList>
            <person name="Varghese N."/>
            <person name="Submissions S."/>
        </authorList>
    </citation>
    <scope>NUCLEOTIDE SEQUENCE [LARGE SCALE GENOMIC DNA]</scope>
    <source>
        <strain evidence="3">DSM 22270</strain>
    </source>
</reference>
<organism evidence="2 3">
    <name type="scientific">Dyadobacter psychrophilus</name>
    <dbReference type="NCBI Taxonomy" id="651661"/>
    <lineage>
        <taxon>Bacteria</taxon>
        <taxon>Pseudomonadati</taxon>
        <taxon>Bacteroidota</taxon>
        <taxon>Cytophagia</taxon>
        <taxon>Cytophagales</taxon>
        <taxon>Spirosomataceae</taxon>
        <taxon>Dyadobacter</taxon>
    </lineage>
</organism>
<dbReference type="Proteomes" id="UP000190897">
    <property type="component" value="Unassembled WGS sequence"/>
</dbReference>
<evidence type="ECO:0000313" key="3">
    <source>
        <dbReference type="Proteomes" id="UP000190897"/>
    </source>
</evidence>
<dbReference type="RefSeq" id="WP_082215982.1">
    <property type="nucleotide sequence ID" value="NZ_FUZA01000004.1"/>
</dbReference>
<evidence type="ECO:0000259" key="1">
    <source>
        <dbReference type="Pfam" id="PF16242"/>
    </source>
</evidence>
<dbReference type="InterPro" id="IPR052917">
    <property type="entry name" value="Stress-Dev_Protein"/>
</dbReference>
<dbReference type="EMBL" id="FUZA01000004">
    <property type="protein sequence ID" value="SKC00094.1"/>
    <property type="molecule type" value="Genomic_DNA"/>
</dbReference>
<gene>
    <name evidence="2" type="ORF">SAMN05660293_03475</name>
</gene>
<dbReference type="OrthoDB" id="9795235at2"/>
<dbReference type="PANTHER" id="PTHR34818">
    <property type="entry name" value="PROTEIN BLI-3"/>
    <property type="match status" value="1"/>
</dbReference>
<accession>A0A1T5FVK4</accession>
<protein>
    <submittedName>
        <fullName evidence="2">General stress protein 26</fullName>
    </submittedName>
</protein>
<dbReference type="STRING" id="651661.SAMN05660293_03475"/>
<sequence length="138" mass="15581">MADKTLKDVSEVMKDIDLCMLTTTTSDGALASRPMSNNGEVEYDGNSYFFTWEGSRMVSDIELDSGVNLTFQGEKAIWISVSGKAEVTRERADMEEHWVSDLDQWFEEGLDTPGIAMIIVKAKRIKYWQGEEEGEVKL</sequence>
<dbReference type="InterPro" id="IPR038725">
    <property type="entry name" value="YdaG_split_barrel_FMN-bd"/>
</dbReference>
<dbReference type="Gene3D" id="2.30.110.10">
    <property type="entry name" value="Electron Transport, Fmn-binding Protein, Chain A"/>
    <property type="match status" value="1"/>
</dbReference>
<evidence type="ECO:0000313" key="2">
    <source>
        <dbReference type="EMBL" id="SKC00094.1"/>
    </source>
</evidence>
<name>A0A1T5FVK4_9BACT</name>
<dbReference type="SUPFAM" id="SSF50475">
    <property type="entry name" value="FMN-binding split barrel"/>
    <property type="match status" value="1"/>
</dbReference>
<dbReference type="Pfam" id="PF16242">
    <property type="entry name" value="Pyrid_ox_like"/>
    <property type="match status" value="1"/>
</dbReference>
<dbReference type="AlphaFoldDB" id="A0A1T5FVK4"/>